<name>A0A1H6BJ06_9FLAO</name>
<sequence>MFTLSLLIFCGIALIMAIAREIFKKKQTFTALHLDLTNEKLKLDSNSKELEIYQIENEQLLMRLACLKTIYKQEIDHPILLEYWLNAENLNESIYKISKTNI</sequence>
<gene>
    <name evidence="1" type="ORF">SAMN05421847_2924</name>
</gene>
<dbReference type="RefSeq" id="WP_146063330.1">
    <property type="nucleotide sequence ID" value="NZ_FNUS01000008.1"/>
</dbReference>
<organism evidence="1 2">
    <name type="scientific">Halpernia humi</name>
    <dbReference type="NCBI Taxonomy" id="493375"/>
    <lineage>
        <taxon>Bacteria</taxon>
        <taxon>Pseudomonadati</taxon>
        <taxon>Bacteroidota</taxon>
        <taxon>Flavobacteriia</taxon>
        <taxon>Flavobacteriales</taxon>
        <taxon>Weeksellaceae</taxon>
        <taxon>Chryseobacterium group</taxon>
        <taxon>Halpernia</taxon>
    </lineage>
</organism>
<evidence type="ECO:0000313" key="1">
    <source>
        <dbReference type="EMBL" id="SEG60690.1"/>
    </source>
</evidence>
<protein>
    <submittedName>
        <fullName evidence="1">Uncharacterized protein</fullName>
    </submittedName>
</protein>
<reference evidence="2" key="1">
    <citation type="submission" date="2016-10" db="EMBL/GenBank/DDBJ databases">
        <authorList>
            <person name="Varghese N."/>
            <person name="Submissions S."/>
        </authorList>
    </citation>
    <scope>NUCLEOTIDE SEQUENCE [LARGE SCALE GENOMIC DNA]</scope>
    <source>
        <strain evidence="2">DSM 21580</strain>
    </source>
</reference>
<dbReference type="AlphaFoldDB" id="A0A1H6BJ06"/>
<evidence type="ECO:0000313" key="2">
    <source>
        <dbReference type="Proteomes" id="UP000236738"/>
    </source>
</evidence>
<accession>A0A1H6BJ06</accession>
<dbReference type="EMBL" id="FNUS01000008">
    <property type="protein sequence ID" value="SEG60690.1"/>
    <property type="molecule type" value="Genomic_DNA"/>
</dbReference>
<dbReference type="Proteomes" id="UP000236738">
    <property type="component" value="Unassembled WGS sequence"/>
</dbReference>
<proteinExistence type="predicted"/>
<keyword evidence="2" id="KW-1185">Reference proteome</keyword>